<dbReference type="SUPFAM" id="SSF50998">
    <property type="entry name" value="Quinoprotein alcohol dehydrogenase-like"/>
    <property type="match status" value="1"/>
</dbReference>
<evidence type="ECO:0000259" key="1">
    <source>
        <dbReference type="Pfam" id="PF13360"/>
    </source>
</evidence>
<proteinExistence type="predicted"/>
<dbReference type="EMBL" id="JAENHP010000038">
    <property type="protein sequence ID" value="MBM2623602.1"/>
    <property type="molecule type" value="Genomic_DNA"/>
</dbReference>
<dbReference type="InterPro" id="IPR011047">
    <property type="entry name" value="Quinoprotein_ADH-like_sf"/>
</dbReference>
<evidence type="ECO:0000313" key="2">
    <source>
        <dbReference type="EMBL" id="MBM2623602.1"/>
    </source>
</evidence>
<dbReference type="RefSeq" id="WP_203383954.1">
    <property type="nucleotide sequence ID" value="NZ_JAENHP010000038.1"/>
</dbReference>
<feature type="domain" description="Pyrrolo-quinoline quinone repeat" evidence="1">
    <location>
        <begin position="55"/>
        <end position="194"/>
    </location>
</feature>
<comment type="caution">
    <text evidence="2">The sequence shown here is derived from an EMBL/GenBank/DDBJ whole genome shotgun (WGS) entry which is preliminary data.</text>
</comment>
<accession>A0ABS2AUP9</accession>
<dbReference type="Gene3D" id="2.130.10.10">
    <property type="entry name" value="YVTN repeat-like/Quinoprotein amine dehydrogenase"/>
    <property type="match status" value="1"/>
</dbReference>
<gene>
    <name evidence="2" type="ORF">JIG36_49760</name>
</gene>
<dbReference type="Proteomes" id="UP000632138">
    <property type="component" value="Unassembled WGS sequence"/>
</dbReference>
<evidence type="ECO:0000313" key="3">
    <source>
        <dbReference type="Proteomes" id="UP000632138"/>
    </source>
</evidence>
<organism evidence="2 3">
    <name type="scientific">Paractinoplanes ovalisporus</name>
    <dbReference type="NCBI Taxonomy" id="2810368"/>
    <lineage>
        <taxon>Bacteria</taxon>
        <taxon>Bacillati</taxon>
        <taxon>Actinomycetota</taxon>
        <taxon>Actinomycetes</taxon>
        <taxon>Micromonosporales</taxon>
        <taxon>Micromonosporaceae</taxon>
        <taxon>Paractinoplanes</taxon>
    </lineage>
</organism>
<dbReference type="Pfam" id="PF13360">
    <property type="entry name" value="PQQ_2"/>
    <property type="match status" value="1"/>
</dbReference>
<name>A0ABS2AUP9_9ACTN</name>
<keyword evidence="3" id="KW-1185">Reference proteome</keyword>
<reference evidence="2 3" key="1">
    <citation type="submission" date="2021-01" db="EMBL/GenBank/DDBJ databases">
        <title>Actinoplanes sp. nov. LDG1-06 isolated from lichen.</title>
        <authorList>
            <person name="Saeng-In P."/>
            <person name="Phongsopitanun W."/>
            <person name="Kanchanasin P."/>
            <person name="Yuki M."/>
            <person name="Kudo T."/>
            <person name="Ohkuma M."/>
            <person name="Tanasupawat S."/>
        </authorList>
    </citation>
    <scope>NUCLEOTIDE SEQUENCE [LARGE SCALE GENOMIC DNA]</scope>
    <source>
        <strain evidence="2 3">LDG1-06</strain>
    </source>
</reference>
<dbReference type="InterPro" id="IPR002372">
    <property type="entry name" value="PQQ_rpt_dom"/>
</dbReference>
<protein>
    <submittedName>
        <fullName evidence="2">PQQ-binding-like beta-propeller repeat protein</fullName>
    </submittedName>
</protein>
<sequence>MTLIELGDTEAAAEPAAAPVDLRRLGRLALAVLTSVGLASMTASTPPAPSLVRPLWTTALQPSDTVATDSRTVYLNRSSPSGPARVFAYDLGTGRLRWSTPTGDAYGIRTVPGVVLVTTGPSAPSSPGPRTIALDAETGTRLWQATGATSPSAAGDRVLLAENDQSGAITGLRLVGSRNGHPVWRRSITPAEEWTTVTEGGRPTAVVTVTGTGDATVYGYDDGAVRRRSRIPWNGVYSATLFAAGAQLVVVRTASAQTVATVYRAADLRVLWRSDELIGYVTSCGPLICTAGVRGVTGRDPATGRPIWRRDDMRFVWDLGHDRLLLSAAANLDSPTTVLADAATGRTIGRRVAGQKAFVAGPAGSLTLLRATGKPDDRTAVNRLDLADGRQTPLGTVDRLAEQDCQGASGYLLCPRGNTLTVTAVG</sequence>
<dbReference type="InterPro" id="IPR015943">
    <property type="entry name" value="WD40/YVTN_repeat-like_dom_sf"/>
</dbReference>